<dbReference type="Pfam" id="PF00069">
    <property type="entry name" value="Pkinase"/>
    <property type="match status" value="1"/>
</dbReference>
<dbReference type="EMBL" id="JBAWTH010000185">
    <property type="protein sequence ID" value="KAL2273494.1"/>
    <property type="molecule type" value="Genomic_DNA"/>
</dbReference>
<name>A0ABR4DWB6_9PEZI</name>
<organism evidence="2 3">
    <name type="scientific">Diaporthe vaccinii</name>
    <dbReference type="NCBI Taxonomy" id="105482"/>
    <lineage>
        <taxon>Eukaryota</taxon>
        <taxon>Fungi</taxon>
        <taxon>Dikarya</taxon>
        <taxon>Ascomycota</taxon>
        <taxon>Pezizomycotina</taxon>
        <taxon>Sordariomycetes</taxon>
        <taxon>Sordariomycetidae</taxon>
        <taxon>Diaporthales</taxon>
        <taxon>Diaporthaceae</taxon>
        <taxon>Diaporthe</taxon>
        <taxon>Diaporthe eres species complex</taxon>
    </lineage>
</organism>
<comment type="caution">
    <text evidence="2">The sequence shown here is derived from an EMBL/GenBank/DDBJ whole genome shotgun (WGS) entry which is preliminary data.</text>
</comment>
<evidence type="ECO:0000259" key="1">
    <source>
        <dbReference type="PROSITE" id="PS50011"/>
    </source>
</evidence>
<feature type="domain" description="Protein kinase" evidence="1">
    <location>
        <begin position="18"/>
        <end position="278"/>
    </location>
</feature>
<dbReference type="PROSITE" id="PS50011">
    <property type="entry name" value="PROTEIN_KINASE_DOM"/>
    <property type="match status" value="1"/>
</dbReference>
<evidence type="ECO:0000313" key="3">
    <source>
        <dbReference type="Proteomes" id="UP001600888"/>
    </source>
</evidence>
<dbReference type="Proteomes" id="UP001600888">
    <property type="component" value="Unassembled WGS sequence"/>
</dbReference>
<accession>A0ABR4DWB6</accession>
<dbReference type="InterPro" id="IPR011009">
    <property type="entry name" value="Kinase-like_dom_sf"/>
</dbReference>
<sequence length="282" mass="30070">MSTSEPASKKHTSSSFDWIIGSKIRDGRYGPVLLGLRSDTADLISAEEFKPQDEPGTASALESVVALLESRLARPNQPNIISCLGYELKEGRIFVLREHLPGGTLRDLIRRYGAIPQSLARSILRQVVAGLEQLQEQGDSPVFLDLGIVMMDNVGIVKIEAPLLDVTTKTGQTLLSAALTPPPELLLGQQDLFKADVWLLGILAAQLLTGNCSLAEGGSPGSVAERIKEAHGSALELLIPGGMAGKLDGQALDLIRQCLSIDTNHRPSVSDLLGHPFLSGVA</sequence>
<keyword evidence="3" id="KW-1185">Reference proteome</keyword>
<gene>
    <name evidence="2" type="ORF">FJTKL_04485</name>
</gene>
<evidence type="ECO:0000313" key="2">
    <source>
        <dbReference type="EMBL" id="KAL2273494.1"/>
    </source>
</evidence>
<dbReference type="SMART" id="SM00220">
    <property type="entry name" value="S_TKc"/>
    <property type="match status" value="1"/>
</dbReference>
<dbReference type="PANTHER" id="PTHR24361">
    <property type="entry name" value="MITOGEN-ACTIVATED KINASE KINASE KINASE"/>
    <property type="match status" value="1"/>
</dbReference>
<dbReference type="Gene3D" id="1.10.510.10">
    <property type="entry name" value="Transferase(Phosphotransferase) domain 1"/>
    <property type="match status" value="1"/>
</dbReference>
<protein>
    <recommendedName>
        <fullName evidence="1">Protein kinase domain-containing protein</fullName>
    </recommendedName>
</protein>
<dbReference type="InterPro" id="IPR000719">
    <property type="entry name" value="Prot_kinase_dom"/>
</dbReference>
<dbReference type="PANTHER" id="PTHR24361:SF850">
    <property type="entry name" value="MAP KINASE KINASE KINASE MKH1"/>
    <property type="match status" value="1"/>
</dbReference>
<dbReference type="SUPFAM" id="SSF56112">
    <property type="entry name" value="Protein kinase-like (PK-like)"/>
    <property type="match status" value="1"/>
</dbReference>
<dbReference type="InterPro" id="IPR053235">
    <property type="entry name" value="Ser_Thr_kinase"/>
</dbReference>
<reference evidence="2 3" key="1">
    <citation type="submission" date="2024-03" db="EMBL/GenBank/DDBJ databases">
        <title>A high-quality draft genome sequence of Diaporthe vaccinii, a causative agent of upright dieback and viscid rot disease in cranberry plants.</title>
        <authorList>
            <person name="Sarrasin M."/>
            <person name="Lang B.F."/>
            <person name="Burger G."/>
        </authorList>
    </citation>
    <scope>NUCLEOTIDE SEQUENCE [LARGE SCALE GENOMIC DNA]</scope>
    <source>
        <strain evidence="2 3">IS7</strain>
    </source>
</reference>
<proteinExistence type="predicted"/>